<feature type="domain" description="Pyridoxine 5'-phosphate oxidase dimerisation C-terminal" evidence="2">
    <location>
        <begin position="20"/>
        <end position="47"/>
    </location>
</feature>
<dbReference type="Pfam" id="PF10590">
    <property type="entry name" value="PNP_phzG_C"/>
    <property type="match status" value="1"/>
</dbReference>
<evidence type="ECO:0000259" key="2">
    <source>
        <dbReference type="Pfam" id="PF10590"/>
    </source>
</evidence>
<protein>
    <recommendedName>
        <fullName evidence="2">Pyridoxine 5'-phosphate oxidase dimerisation C-terminal domain-containing protein</fullName>
    </recommendedName>
</protein>
<keyword evidence="4" id="KW-1185">Reference proteome</keyword>
<comment type="similarity">
    <text evidence="1">Belongs to the pyridoxamine 5'-phosphate oxidase family.</text>
</comment>
<evidence type="ECO:0000313" key="3">
    <source>
        <dbReference type="EMBL" id="GAA1813556.1"/>
    </source>
</evidence>
<dbReference type="InterPro" id="IPR012349">
    <property type="entry name" value="Split_barrel_FMN-bd"/>
</dbReference>
<proteinExistence type="inferred from homology"/>
<organism evidence="3 4">
    <name type="scientific">Agromyces neolithicus</name>
    <dbReference type="NCBI Taxonomy" id="269420"/>
    <lineage>
        <taxon>Bacteria</taxon>
        <taxon>Bacillati</taxon>
        <taxon>Actinomycetota</taxon>
        <taxon>Actinomycetes</taxon>
        <taxon>Micrococcales</taxon>
        <taxon>Microbacteriaceae</taxon>
        <taxon>Agromyces</taxon>
    </lineage>
</organism>
<reference evidence="3 4" key="1">
    <citation type="journal article" date="2019" name="Int. J. Syst. Evol. Microbiol.">
        <title>The Global Catalogue of Microorganisms (GCM) 10K type strain sequencing project: providing services to taxonomists for standard genome sequencing and annotation.</title>
        <authorList>
            <consortium name="The Broad Institute Genomics Platform"/>
            <consortium name="The Broad Institute Genome Sequencing Center for Infectious Disease"/>
            <person name="Wu L."/>
            <person name="Ma J."/>
        </authorList>
    </citation>
    <scope>NUCLEOTIDE SEQUENCE [LARGE SCALE GENOMIC DNA]</scope>
    <source>
        <strain evidence="3 4">JCM 14322</strain>
    </source>
</reference>
<dbReference type="Proteomes" id="UP001500002">
    <property type="component" value="Unassembled WGS sequence"/>
</dbReference>
<name>A0ABN2M8K5_9MICO</name>
<dbReference type="RefSeq" id="WP_344296410.1">
    <property type="nucleotide sequence ID" value="NZ_BAAANJ010000008.1"/>
</dbReference>
<accession>A0ABN2M8K5</accession>
<dbReference type="EMBL" id="BAAANJ010000008">
    <property type="protein sequence ID" value="GAA1813556.1"/>
    <property type="molecule type" value="Genomic_DNA"/>
</dbReference>
<evidence type="ECO:0000313" key="4">
    <source>
        <dbReference type="Proteomes" id="UP001500002"/>
    </source>
</evidence>
<gene>
    <name evidence="3" type="ORF">GCM10009749_23660</name>
</gene>
<evidence type="ECO:0000256" key="1">
    <source>
        <dbReference type="ARBA" id="ARBA00007301"/>
    </source>
</evidence>
<dbReference type="Gene3D" id="2.30.110.10">
    <property type="entry name" value="Electron Transport, Fmn-binding Protein, Chain A"/>
    <property type="match status" value="1"/>
</dbReference>
<sequence>MTGVADWLRAQPSLSGTAPELEFWQGSPARRHARIVYVNDDGAWSVVPLGGERANGAEAERGSL</sequence>
<dbReference type="InterPro" id="IPR019576">
    <property type="entry name" value="Pyridoxamine_oxidase_dimer_C"/>
</dbReference>
<comment type="caution">
    <text evidence="3">The sequence shown here is derived from an EMBL/GenBank/DDBJ whole genome shotgun (WGS) entry which is preliminary data.</text>
</comment>